<proteinExistence type="predicted"/>
<feature type="domain" description="KRAB" evidence="1">
    <location>
        <begin position="6"/>
        <end position="73"/>
    </location>
</feature>
<dbReference type="SMART" id="SM00349">
    <property type="entry name" value="KRAB"/>
    <property type="match status" value="1"/>
</dbReference>
<evidence type="ECO:0000313" key="3">
    <source>
        <dbReference type="Proteomes" id="UP000234681"/>
    </source>
</evidence>
<dbReference type="Pfam" id="PF01352">
    <property type="entry name" value="KRAB"/>
    <property type="match status" value="1"/>
</dbReference>
<sequence>MAQVSVLFHDVYIDFSQEEWECLTEEQRDLYRDVMLENYSNLLSMGKDVHPHSLAFALCWVVSSRVLRMLACF</sequence>
<dbReference type="InterPro" id="IPR036051">
    <property type="entry name" value="KRAB_dom_sf"/>
</dbReference>
<dbReference type="InterPro" id="IPR050169">
    <property type="entry name" value="Krueppel_C2H2_ZnF"/>
</dbReference>
<reference evidence="2 3" key="1">
    <citation type="submission" date="2005-09" db="EMBL/GenBank/DDBJ databases">
        <authorList>
            <person name="Mural R.J."/>
            <person name="Li P.W."/>
            <person name="Adams M.D."/>
            <person name="Amanatides P.G."/>
            <person name="Baden-Tillson H."/>
            <person name="Barnstead M."/>
            <person name="Chin S.H."/>
            <person name="Dew I."/>
            <person name="Evans C.A."/>
            <person name="Ferriera S."/>
            <person name="Flanigan M."/>
            <person name="Fosler C."/>
            <person name="Glodek A."/>
            <person name="Gu Z."/>
            <person name="Holt R.A."/>
            <person name="Jennings D."/>
            <person name="Kraft C.L."/>
            <person name="Lu F."/>
            <person name="Nguyen T."/>
            <person name="Nusskern D.R."/>
            <person name="Pfannkoch C.M."/>
            <person name="Sitter C."/>
            <person name="Sutton G.G."/>
            <person name="Venter J.C."/>
            <person name="Wang Z."/>
            <person name="Woodage T."/>
            <person name="Zheng X.H."/>
            <person name="Zhong F."/>
        </authorList>
    </citation>
    <scope>NUCLEOTIDE SEQUENCE [LARGE SCALE GENOMIC DNA]</scope>
    <source>
        <strain>BN</strain>
        <strain evidence="3">Sprague-Dawley</strain>
    </source>
</reference>
<dbReference type="EMBL" id="CH473979">
    <property type="protein sequence ID" value="EDM07800.1"/>
    <property type="molecule type" value="Genomic_DNA"/>
</dbReference>
<evidence type="ECO:0000259" key="1">
    <source>
        <dbReference type="PROSITE" id="PS50805"/>
    </source>
</evidence>
<dbReference type="AlphaFoldDB" id="A6J9T4"/>
<dbReference type="PANTHER" id="PTHR23232:SF119">
    <property type="entry name" value="ZINC FINGER PROTEIN 383"/>
    <property type="match status" value="1"/>
</dbReference>
<dbReference type="PANTHER" id="PTHR23232">
    <property type="entry name" value="KRAB DOMAIN C2H2 ZINC FINGER"/>
    <property type="match status" value="1"/>
</dbReference>
<dbReference type="Proteomes" id="UP000234681">
    <property type="component" value="Chromosome 1"/>
</dbReference>
<dbReference type="Gene3D" id="6.10.140.140">
    <property type="match status" value="1"/>
</dbReference>
<protein>
    <submittedName>
        <fullName evidence="2">RCG54299, isoform CRA_a</fullName>
    </submittedName>
</protein>
<gene>
    <name evidence="2" type="ORF">rCG_54299</name>
</gene>
<evidence type="ECO:0000313" key="2">
    <source>
        <dbReference type="EMBL" id="EDM07800.1"/>
    </source>
</evidence>
<dbReference type="PROSITE" id="PS50805">
    <property type="entry name" value="KRAB"/>
    <property type="match status" value="1"/>
</dbReference>
<accession>A6J9T4</accession>
<dbReference type="InterPro" id="IPR001909">
    <property type="entry name" value="KRAB"/>
</dbReference>
<organism evidence="2 3">
    <name type="scientific">Rattus norvegicus</name>
    <name type="common">Rat</name>
    <dbReference type="NCBI Taxonomy" id="10116"/>
    <lineage>
        <taxon>Eukaryota</taxon>
        <taxon>Metazoa</taxon>
        <taxon>Chordata</taxon>
        <taxon>Craniata</taxon>
        <taxon>Vertebrata</taxon>
        <taxon>Euteleostomi</taxon>
        <taxon>Mammalia</taxon>
        <taxon>Eutheria</taxon>
        <taxon>Euarchontoglires</taxon>
        <taxon>Glires</taxon>
        <taxon>Rodentia</taxon>
        <taxon>Myomorpha</taxon>
        <taxon>Muroidea</taxon>
        <taxon>Muridae</taxon>
        <taxon>Murinae</taxon>
        <taxon>Rattus</taxon>
    </lineage>
</organism>
<dbReference type="GO" id="GO:0006355">
    <property type="term" value="P:regulation of DNA-templated transcription"/>
    <property type="evidence" value="ECO:0007669"/>
    <property type="project" value="InterPro"/>
</dbReference>
<name>A6J9T4_RAT</name>
<dbReference type="SUPFAM" id="SSF109640">
    <property type="entry name" value="KRAB domain (Kruppel-associated box)"/>
    <property type="match status" value="1"/>
</dbReference>
<dbReference type="CDD" id="cd07765">
    <property type="entry name" value="KRAB_A-box"/>
    <property type="match status" value="1"/>
</dbReference>